<dbReference type="PANTHER" id="PTHR43442">
    <property type="entry name" value="GLUCONOKINASE-RELATED"/>
    <property type="match status" value="1"/>
</dbReference>
<organism evidence="10 11">
    <name type="scientific">Ascobolus immersus RN42</name>
    <dbReference type="NCBI Taxonomy" id="1160509"/>
    <lineage>
        <taxon>Eukaryota</taxon>
        <taxon>Fungi</taxon>
        <taxon>Dikarya</taxon>
        <taxon>Ascomycota</taxon>
        <taxon>Pezizomycotina</taxon>
        <taxon>Pezizomycetes</taxon>
        <taxon>Pezizales</taxon>
        <taxon>Ascobolaceae</taxon>
        <taxon>Ascobolus</taxon>
    </lineage>
</organism>
<dbReference type="EMBL" id="ML119673">
    <property type="protein sequence ID" value="RPA82190.1"/>
    <property type="molecule type" value="Genomic_DNA"/>
</dbReference>
<dbReference type="SUPFAM" id="SSF52540">
    <property type="entry name" value="P-loop containing nucleoside triphosphate hydrolases"/>
    <property type="match status" value="1"/>
</dbReference>
<dbReference type="UniPathway" id="UPA00792"/>
<comment type="catalytic activity">
    <reaction evidence="8 9">
        <text>D-gluconate + ATP = 6-phospho-D-gluconate + ADP + H(+)</text>
        <dbReference type="Rhea" id="RHEA:19433"/>
        <dbReference type="ChEBI" id="CHEBI:15378"/>
        <dbReference type="ChEBI" id="CHEBI:18391"/>
        <dbReference type="ChEBI" id="CHEBI:30616"/>
        <dbReference type="ChEBI" id="CHEBI:58759"/>
        <dbReference type="ChEBI" id="CHEBI:456216"/>
        <dbReference type="EC" id="2.7.1.12"/>
    </reaction>
</comment>
<evidence type="ECO:0000256" key="5">
    <source>
        <dbReference type="ARBA" id="ARBA00022741"/>
    </source>
</evidence>
<dbReference type="NCBIfam" id="TIGR01313">
    <property type="entry name" value="therm_gnt_kin"/>
    <property type="match status" value="1"/>
</dbReference>
<evidence type="ECO:0000256" key="1">
    <source>
        <dbReference type="ARBA" id="ARBA00004875"/>
    </source>
</evidence>
<keyword evidence="4 9" id="KW-0808">Transferase</keyword>
<evidence type="ECO:0000313" key="11">
    <source>
        <dbReference type="Proteomes" id="UP000275078"/>
    </source>
</evidence>
<dbReference type="InterPro" id="IPR006001">
    <property type="entry name" value="Therm_gnt_kin"/>
</dbReference>
<dbReference type="OrthoDB" id="275177at2759"/>
<dbReference type="EC" id="2.7.1.12" evidence="3 9"/>
<keyword evidence="7 9" id="KW-0067">ATP-binding</keyword>
<protein>
    <recommendedName>
        <fullName evidence="3 9">Gluconokinase</fullName>
        <ecNumber evidence="3 9">2.7.1.12</ecNumber>
    </recommendedName>
</protein>
<dbReference type="STRING" id="1160509.A0A3N4IDH7"/>
<sequence length="193" mass="21597">MGSIPSTPVKETPPLRHIWIITGPSGCGKSTIAQFIARELQLPYIEGDDYHSESNVQKMANGIPLTDDDRWSWLETLRNKAVEALTFGSDGCVVTCSALKRKYRDIIRLAGHAAPDVVVRFVYLQASQELLLQRVKARAGHFFKDNMVKGQFEILEEPDETEQDVLVVPVKHDLPIVKALALQKVELVMQESS</sequence>
<dbReference type="Gene3D" id="3.40.50.300">
    <property type="entry name" value="P-loop containing nucleotide triphosphate hydrolases"/>
    <property type="match status" value="1"/>
</dbReference>
<evidence type="ECO:0000256" key="8">
    <source>
        <dbReference type="ARBA" id="ARBA00048090"/>
    </source>
</evidence>
<keyword evidence="11" id="KW-1185">Reference proteome</keyword>
<gene>
    <name evidence="10" type="ORF">BJ508DRAFT_318134</name>
</gene>
<reference evidence="10 11" key="1">
    <citation type="journal article" date="2018" name="Nat. Ecol. Evol.">
        <title>Pezizomycetes genomes reveal the molecular basis of ectomycorrhizal truffle lifestyle.</title>
        <authorList>
            <person name="Murat C."/>
            <person name="Payen T."/>
            <person name="Noel B."/>
            <person name="Kuo A."/>
            <person name="Morin E."/>
            <person name="Chen J."/>
            <person name="Kohler A."/>
            <person name="Krizsan K."/>
            <person name="Balestrini R."/>
            <person name="Da Silva C."/>
            <person name="Montanini B."/>
            <person name="Hainaut M."/>
            <person name="Levati E."/>
            <person name="Barry K.W."/>
            <person name="Belfiori B."/>
            <person name="Cichocki N."/>
            <person name="Clum A."/>
            <person name="Dockter R.B."/>
            <person name="Fauchery L."/>
            <person name="Guy J."/>
            <person name="Iotti M."/>
            <person name="Le Tacon F."/>
            <person name="Lindquist E.A."/>
            <person name="Lipzen A."/>
            <person name="Malagnac F."/>
            <person name="Mello A."/>
            <person name="Molinier V."/>
            <person name="Miyauchi S."/>
            <person name="Poulain J."/>
            <person name="Riccioni C."/>
            <person name="Rubini A."/>
            <person name="Sitrit Y."/>
            <person name="Splivallo R."/>
            <person name="Traeger S."/>
            <person name="Wang M."/>
            <person name="Zifcakova L."/>
            <person name="Wipf D."/>
            <person name="Zambonelli A."/>
            <person name="Paolocci F."/>
            <person name="Nowrousian M."/>
            <person name="Ottonello S."/>
            <person name="Baldrian P."/>
            <person name="Spatafora J.W."/>
            <person name="Henrissat B."/>
            <person name="Nagy L.G."/>
            <person name="Aury J.M."/>
            <person name="Wincker P."/>
            <person name="Grigoriev I.V."/>
            <person name="Bonfante P."/>
            <person name="Martin F.M."/>
        </authorList>
    </citation>
    <scope>NUCLEOTIDE SEQUENCE [LARGE SCALE GENOMIC DNA]</scope>
    <source>
        <strain evidence="10 11">RN42</strain>
    </source>
</reference>
<keyword evidence="5 9" id="KW-0547">Nucleotide-binding</keyword>
<dbReference type="GO" id="GO:0005524">
    <property type="term" value="F:ATP binding"/>
    <property type="evidence" value="ECO:0007669"/>
    <property type="project" value="UniProtKB-KW"/>
</dbReference>
<dbReference type="GO" id="GO:0005737">
    <property type="term" value="C:cytoplasm"/>
    <property type="evidence" value="ECO:0007669"/>
    <property type="project" value="TreeGrafter"/>
</dbReference>
<comment type="similarity">
    <text evidence="2 9">Belongs to the gluconokinase GntK/GntV family.</text>
</comment>
<dbReference type="InterPro" id="IPR027417">
    <property type="entry name" value="P-loop_NTPase"/>
</dbReference>
<dbReference type="Proteomes" id="UP000275078">
    <property type="component" value="Unassembled WGS sequence"/>
</dbReference>
<evidence type="ECO:0000256" key="2">
    <source>
        <dbReference type="ARBA" id="ARBA00008420"/>
    </source>
</evidence>
<dbReference type="Pfam" id="PF13671">
    <property type="entry name" value="AAA_33"/>
    <property type="match status" value="1"/>
</dbReference>
<evidence type="ECO:0000256" key="7">
    <source>
        <dbReference type="ARBA" id="ARBA00022840"/>
    </source>
</evidence>
<evidence type="ECO:0000256" key="9">
    <source>
        <dbReference type="RuleBase" id="RU363066"/>
    </source>
</evidence>
<keyword evidence="6 9" id="KW-0418">Kinase</keyword>
<proteinExistence type="inferred from homology"/>
<name>A0A3N4IDH7_ASCIM</name>
<comment type="pathway">
    <text evidence="1 9">Carbohydrate acid metabolism; D-gluconate degradation.</text>
</comment>
<evidence type="ECO:0000256" key="4">
    <source>
        <dbReference type="ARBA" id="ARBA00022679"/>
    </source>
</evidence>
<dbReference type="GO" id="GO:0005975">
    <property type="term" value="P:carbohydrate metabolic process"/>
    <property type="evidence" value="ECO:0007669"/>
    <property type="project" value="InterPro"/>
</dbReference>
<evidence type="ECO:0000256" key="3">
    <source>
        <dbReference type="ARBA" id="ARBA00012054"/>
    </source>
</evidence>
<dbReference type="AlphaFoldDB" id="A0A3N4IDH7"/>
<accession>A0A3N4IDH7</accession>
<dbReference type="CDD" id="cd02021">
    <property type="entry name" value="GntK"/>
    <property type="match status" value="1"/>
</dbReference>
<evidence type="ECO:0000256" key="6">
    <source>
        <dbReference type="ARBA" id="ARBA00022777"/>
    </source>
</evidence>
<evidence type="ECO:0000313" key="10">
    <source>
        <dbReference type="EMBL" id="RPA82190.1"/>
    </source>
</evidence>
<dbReference type="GO" id="GO:0046316">
    <property type="term" value="F:gluconokinase activity"/>
    <property type="evidence" value="ECO:0007669"/>
    <property type="project" value="UniProtKB-EC"/>
</dbReference>
<dbReference type="PANTHER" id="PTHR43442:SF3">
    <property type="entry name" value="GLUCONOKINASE-RELATED"/>
    <property type="match status" value="1"/>
</dbReference>